<dbReference type="InterPro" id="IPR010445">
    <property type="entry name" value="LapA_dom"/>
</dbReference>
<dbReference type="EMBL" id="JACONW010000015">
    <property type="protein sequence ID" value="MBC3949212.1"/>
    <property type="molecule type" value="Genomic_DNA"/>
</dbReference>
<evidence type="ECO:0000256" key="5">
    <source>
        <dbReference type="SAM" id="Phobius"/>
    </source>
</evidence>
<reference evidence="7 8" key="1">
    <citation type="submission" date="2020-08" db="EMBL/GenBank/DDBJ databases">
        <title>Putative novel bacterial strains isolated from necrotic wheat leaf tissues caused by Xanthomonas translucens.</title>
        <authorList>
            <person name="Tambong J.T."/>
        </authorList>
    </citation>
    <scope>NUCLEOTIDE SEQUENCE [LARGE SCALE GENOMIC DNA]</scope>
    <source>
        <strain evidence="7 8">DOAB 1069</strain>
    </source>
</reference>
<keyword evidence="8" id="KW-1185">Reference proteome</keyword>
<evidence type="ECO:0000256" key="4">
    <source>
        <dbReference type="ARBA" id="ARBA00023136"/>
    </source>
</evidence>
<keyword evidence="3 5" id="KW-1133">Transmembrane helix</keyword>
<accession>A0ABR7AWA4</accession>
<comment type="caution">
    <text evidence="7">The sequence shown here is derived from an EMBL/GenBank/DDBJ whole genome shotgun (WGS) entry which is preliminary data.</text>
</comment>
<evidence type="ECO:0000256" key="3">
    <source>
        <dbReference type="ARBA" id="ARBA00022989"/>
    </source>
</evidence>
<feature type="transmembrane region" description="Helical" evidence="5">
    <location>
        <begin position="7"/>
        <end position="25"/>
    </location>
</feature>
<feature type="transmembrane region" description="Helical" evidence="5">
    <location>
        <begin position="45"/>
        <end position="69"/>
    </location>
</feature>
<proteinExistence type="predicted"/>
<dbReference type="RefSeq" id="WP_095094832.1">
    <property type="nucleotide sequence ID" value="NZ_JACONW010000015.1"/>
</dbReference>
<dbReference type="Pfam" id="PF06305">
    <property type="entry name" value="LapA_dom"/>
    <property type="match status" value="1"/>
</dbReference>
<protein>
    <submittedName>
        <fullName evidence="7">LapA family protein</fullName>
    </submittedName>
</protein>
<sequence length="80" mass="8914">MRMFTRVIAALVALALIVSTIVFILENQQKVSLVFLGWSSPELFLAVPVIIALLAGMLIGPLLGWVVVLRKKRKLDRRSI</sequence>
<keyword evidence="2 5" id="KW-0812">Transmembrane</keyword>
<evidence type="ECO:0000313" key="7">
    <source>
        <dbReference type="EMBL" id="MBC3949212.1"/>
    </source>
</evidence>
<dbReference type="Proteomes" id="UP000651852">
    <property type="component" value="Unassembled WGS sequence"/>
</dbReference>
<gene>
    <name evidence="7" type="ORF">H8S59_05470</name>
</gene>
<evidence type="ECO:0000256" key="2">
    <source>
        <dbReference type="ARBA" id="ARBA00022692"/>
    </source>
</evidence>
<keyword evidence="4 5" id="KW-0472">Membrane</keyword>
<organism evidence="7 8">
    <name type="scientific">Pseudomonas folii</name>
    <dbReference type="NCBI Taxonomy" id="2762593"/>
    <lineage>
        <taxon>Bacteria</taxon>
        <taxon>Pseudomonadati</taxon>
        <taxon>Pseudomonadota</taxon>
        <taxon>Gammaproteobacteria</taxon>
        <taxon>Pseudomonadales</taxon>
        <taxon>Pseudomonadaceae</taxon>
        <taxon>Pseudomonas</taxon>
    </lineage>
</organism>
<keyword evidence="1" id="KW-1003">Cell membrane</keyword>
<evidence type="ECO:0000256" key="1">
    <source>
        <dbReference type="ARBA" id="ARBA00022475"/>
    </source>
</evidence>
<evidence type="ECO:0000313" key="8">
    <source>
        <dbReference type="Proteomes" id="UP000651852"/>
    </source>
</evidence>
<feature type="domain" description="Lipopolysaccharide assembly protein A" evidence="6">
    <location>
        <begin position="26"/>
        <end position="77"/>
    </location>
</feature>
<evidence type="ECO:0000259" key="6">
    <source>
        <dbReference type="Pfam" id="PF06305"/>
    </source>
</evidence>
<name>A0ABR7AWA4_9PSED</name>